<evidence type="ECO:0000256" key="4">
    <source>
        <dbReference type="ARBA" id="ARBA00022553"/>
    </source>
</evidence>
<keyword evidence="11" id="KW-1185">Reference proteome</keyword>
<organism evidence="10 11">
    <name type="scientific">Takifugu bimaculatus</name>
    <dbReference type="NCBI Taxonomy" id="433685"/>
    <lineage>
        <taxon>Eukaryota</taxon>
        <taxon>Metazoa</taxon>
        <taxon>Chordata</taxon>
        <taxon>Craniata</taxon>
        <taxon>Vertebrata</taxon>
        <taxon>Euteleostomi</taxon>
        <taxon>Actinopterygii</taxon>
        <taxon>Neopterygii</taxon>
        <taxon>Teleostei</taxon>
        <taxon>Neoteleostei</taxon>
        <taxon>Acanthomorphata</taxon>
        <taxon>Eupercaria</taxon>
        <taxon>Tetraodontiformes</taxon>
        <taxon>Tetradontoidea</taxon>
        <taxon>Tetraodontidae</taxon>
        <taxon>Takifugu</taxon>
    </lineage>
</organism>
<feature type="compositionally biased region" description="Polar residues" evidence="8">
    <location>
        <begin position="230"/>
        <end position="244"/>
    </location>
</feature>
<accession>A0A4Z2BLY9</accession>
<comment type="similarity">
    <text evidence="2">Belongs to the eukaryotic RPA43 RNA polymerase subunit family.</text>
</comment>
<evidence type="ECO:0000256" key="6">
    <source>
        <dbReference type="ARBA" id="ARBA00023242"/>
    </source>
</evidence>
<keyword evidence="6 7" id="KW-0539">Nucleus</keyword>
<dbReference type="FunFam" id="3.30.1490.120:FF:000003">
    <property type="entry name" value="DNA-directed RNA polymerase I subunit RPA43"/>
    <property type="match status" value="1"/>
</dbReference>
<evidence type="ECO:0000313" key="11">
    <source>
        <dbReference type="Proteomes" id="UP000516260"/>
    </source>
</evidence>
<feature type="region of interest" description="Disordered" evidence="8">
    <location>
        <begin position="230"/>
        <end position="254"/>
    </location>
</feature>
<feature type="region of interest" description="Disordered" evidence="8">
    <location>
        <begin position="262"/>
        <end position="281"/>
    </location>
</feature>
<keyword evidence="5 7" id="KW-0804">Transcription</keyword>
<comment type="subcellular location">
    <subcellularLocation>
        <location evidence="1">Nucleus</location>
        <location evidence="1">Nucleolus</location>
    </subcellularLocation>
</comment>
<evidence type="ECO:0000256" key="3">
    <source>
        <dbReference type="ARBA" id="ARBA00022478"/>
    </source>
</evidence>
<dbReference type="PANTHER" id="PTHR12709">
    <property type="entry name" value="DNA-DIRECTED RNA POLYMERASE II, III"/>
    <property type="match status" value="1"/>
</dbReference>
<evidence type="ECO:0000259" key="9">
    <source>
        <dbReference type="Pfam" id="PF17875"/>
    </source>
</evidence>
<keyword evidence="4" id="KW-0597">Phosphoprotein</keyword>
<dbReference type="Gene3D" id="3.30.1490.120">
    <property type="entry name" value="RNA polymerase Rpb7-like, N-terminal domain"/>
    <property type="match status" value="1"/>
</dbReference>
<evidence type="ECO:0000256" key="7">
    <source>
        <dbReference type="RuleBase" id="RU369086"/>
    </source>
</evidence>
<evidence type="ECO:0000256" key="5">
    <source>
        <dbReference type="ARBA" id="ARBA00023163"/>
    </source>
</evidence>
<dbReference type="Gene3D" id="2.40.50.1060">
    <property type="match status" value="1"/>
</dbReference>
<reference evidence="10 11" key="1">
    <citation type="submission" date="2019-04" db="EMBL/GenBank/DDBJ databases">
        <title>The sequence and de novo assembly of Takifugu bimaculatus genome using PacBio and Hi-C technologies.</title>
        <authorList>
            <person name="Xu P."/>
            <person name="Liu B."/>
            <person name="Zhou Z."/>
        </authorList>
    </citation>
    <scope>NUCLEOTIDE SEQUENCE [LARGE SCALE GENOMIC DNA]</scope>
    <source>
        <strain evidence="10">TB-2018</strain>
        <tissue evidence="10">Muscle</tissue>
    </source>
</reference>
<keyword evidence="3 7" id="KW-0240">DNA-directed RNA polymerase</keyword>
<feature type="region of interest" description="Disordered" evidence="8">
    <location>
        <begin position="288"/>
        <end position="379"/>
    </location>
</feature>
<dbReference type="EMBL" id="SWLE01000013">
    <property type="protein sequence ID" value="TNM92962.1"/>
    <property type="molecule type" value="Genomic_DNA"/>
</dbReference>
<dbReference type="GO" id="GO:0006362">
    <property type="term" value="P:transcription elongation by RNA polymerase I"/>
    <property type="evidence" value="ECO:0007669"/>
    <property type="project" value="TreeGrafter"/>
</dbReference>
<dbReference type="AlphaFoldDB" id="A0A4Z2BLY9"/>
<name>A0A4Z2BLY9_9TELE</name>
<evidence type="ECO:0000256" key="1">
    <source>
        <dbReference type="ARBA" id="ARBA00004604"/>
    </source>
</evidence>
<feature type="compositionally biased region" description="Basic residues" evidence="8">
    <location>
        <begin position="304"/>
        <end position="313"/>
    </location>
</feature>
<dbReference type="PANTHER" id="PTHR12709:SF5">
    <property type="entry name" value="DNA-DIRECTED RNA POLYMERASE I SUBUNIT RPA43"/>
    <property type="match status" value="1"/>
</dbReference>
<dbReference type="Pfam" id="PF17875">
    <property type="entry name" value="RPA43_OB"/>
    <property type="match status" value="1"/>
</dbReference>
<dbReference type="InterPro" id="IPR045113">
    <property type="entry name" value="Rpb7-like"/>
</dbReference>
<dbReference type="GO" id="GO:0005736">
    <property type="term" value="C:RNA polymerase I complex"/>
    <property type="evidence" value="ECO:0007669"/>
    <property type="project" value="TreeGrafter"/>
</dbReference>
<sequence>MANLEHAEGEPKHENMSVEISAAASPDQPPEQSQVIAPEADAVLSSIPSFAAASALLSAPYSCLVLNTHRRHVTLPPVYLSKKRSGIRGELQTQLLKFSQILKGVPLAYDNIRILGQYGDIINDSGYIHMDILADFILFQPRKGQKLLGKVNKLGVSHVGCLVHGCFNASIPKPNLVPMETWRDAGPRIGAELEFEVTALDADTVGVLLIRGRLDRTRVQELLAIGETSESSITVDQPNPSDTEANGELNLDPTDECTVKKKKKKKNKIKEETEEVADSSCIQPDASATELKRAVNDESGTGEKKKKRKKDKHLKPEEVKDEEVQVSVMEVHGSDSGYQSDKPHKKRKHEPAADITSSVGDGPEPKKSKKRKSGIEQIA</sequence>
<evidence type="ECO:0000313" key="10">
    <source>
        <dbReference type="EMBL" id="TNM92962.1"/>
    </source>
</evidence>
<dbReference type="Proteomes" id="UP000516260">
    <property type="component" value="Chromosome 20"/>
</dbReference>
<protein>
    <recommendedName>
        <fullName evidence="7">DNA-directed RNA polymerase subunit</fullName>
    </recommendedName>
</protein>
<dbReference type="InterPro" id="IPR041178">
    <property type="entry name" value="RPA43_OB"/>
</dbReference>
<evidence type="ECO:0000256" key="2">
    <source>
        <dbReference type="ARBA" id="ARBA00005930"/>
    </source>
</evidence>
<proteinExistence type="inferred from homology"/>
<gene>
    <name evidence="10" type="ORF">fugu_018364</name>
</gene>
<comment type="function">
    <text evidence="7">DNA-dependent RNA polymerase which catalyzes the transcription of DNA into RNA using the four ribonucleoside triphosphates as substrates.</text>
</comment>
<dbReference type="InterPro" id="IPR041901">
    <property type="entry name" value="RNAP_I_Rpa43_N"/>
</dbReference>
<dbReference type="InterPro" id="IPR036898">
    <property type="entry name" value="RNA_pol_Rpb7-like_N_sf"/>
</dbReference>
<comment type="caution">
    <text evidence="10">The sequence shown here is derived from an EMBL/GenBank/DDBJ whole genome shotgun (WGS) entry which is preliminary data.</text>
</comment>
<feature type="domain" description="RPA43 OB" evidence="9">
    <location>
        <begin position="141"/>
        <end position="275"/>
    </location>
</feature>
<evidence type="ECO:0000256" key="8">
    <source>
        <dbReference type="SAM" id="MobiDB-lite"/>
    </source>
</evidence>
<dbReference type="GO" id="GO:0006352">
    <property type="term" value="P:DNA-templated transcription initiation"/>
    <property type="evidence" value="ECO:0007669"/>
    <property type="project" value="UniProtKB-UniRule"/>
</dbReference>
<dbReference type="CDD" id="cd04328">
    <property type="entry name" value="RNAP_I_Rpa43_N"/>
    <property type="match status" value="1"/>
</dbReference>